<keyword evidence="1" id="KW-0812">Transmembrane</keyword>
<sequence length="156" mass="17310">MQCYINAHSSISARERIHAFPVFCPSEESKPLLFLMSGTFNGILAIFASSSAWLTIGSCPLIRPPMVMFGLLHRAASKGQAEETQGQFNSTLLYRWPGGPVVLAKIKNKAGNQVAQKRVGGYFDCRKIAGIDSDQICRVGFSLYRGHVMENHFDWI</sequence>
<protein>
    <submittedName>
        <fullName evidence="2">Uncharacterized protein</fullName>
    </submittedName>
</protein>
<name>A0A0D1XLD0_9PEZI</name>
<keyword evidence="3" id="KW-1185">Reference proteome</keyword>
<dbReference type="Proteomes" id="UP000053259">
    <property type="component" value="Unassembled WGS sequence"/>
</dbReference>
<evidence type="ECO:0000313" key="3">
    <source>
        <dbReference type="Proteomes" id="UP000053259"/>
    </source>
</evidence>
<keyword evidence="1" id="KW-0472">Membrane</keyword>
<dbReference type="HOGENOM" id="CLU_1688102_0_0_1"/>
<feature type="transmembrane region" description="Helical" evidence="1">
    <location>
        <begin position="32"/>
        <end position="56"/>
    </location>
</feature>
<gene>
    <name evidence="2" type="ORF">PV09_05450</name>
</gene>
<accession>A0A0D1XLD0</accession>
<dbReference type="RefSeq" id="XP_016213095.1">
    <property type="nucleotide sequence ID" value="XM_016358956.1"/>
</dbReference>
<evidence type="ECO:0000256" key="1">
    <source>
        <dbReference type="SAM" id="Phobius"/>
    </source>
</evidence>
<organism evidence="2 3">
    <name type="scientific">Verruconis gallopava</name>
    <dbReference type="NCBI Taxonomy" id="253628"/>
    <lineage>
        <taxon>Eukaryota</taxon>
        <taxon>Fungi</taxon>
        <taxon>Dikarya</taxon>
        <taxon>Ascomycota</taxon>
        <taxon>Pezizomycotina</taxon>
        <taxon>Dothideomycetes</taxon>
        <taxon>Pleosporomycetidae</taxon>
        <taxon>Venturiales</taxon>
        <taxon>Sympoventuriaceae</taxon>
        <taxon>Verruconis</taxon>
    </lineage>
</organism>
<keyword evidence="1" id="KW-1133">Transmembrane helix</keyword>
<dbReference type="VEuPathDB" id="FungiDB:PV09_05450"/>
<dbReference type="AlphaFoldDB" id="A0A0D1XLD0"/>
<dbReference type="InParanoid" id="A0A0D1XLD0"/>
<dbReference type="GeneID" id="27313423"/>
<dbReference type="EMBL" id="KN847545">
    <property type="protein sequence ID" value="KIW03226.1"/>
    <property type="molecule type" value="Genomic_DNA"/>
</dbReference>
<reference evidence="2 3" key="1">
    <citation type="submission" date="2015-01" db="EMBL/GenBank/DDBJ databases">
        <title>The Genome Sequence of Ochroconis gallopava CBS43764.</title>
        <authorList>
            <consortium name="The Broad Institute Genomics Platform"/>
            <person name="Cuomo C."/>
            <person name="de Hoog S."/>
            <person name="Gorbushina A."/>
            <person name="Stielow B."/>
            <person name="Teixiera M."/>
            <person name="Abouelleil A."/>
            <person name="Chapman S.B."/>
            <person name="Priest M."/>
            <person name="Young S.K."/>
            <person name="Wortman J."/>
            <person name="Nusbaum C."/>
            <person name="Birren B."/>
        </authorList>
    </citation>
    <scope>NUCLEOTIDE SEQUENCE [LARGE SCALE GENOMIC DNA]</scope>
    <source>
        <strain evidence="2 3">CBS 43764</strain>
    </source>
</reference>
<evidence type="ECO:0000313" key="2">
    <source>
        <dbReference type="EMBL" id="KIW03226.1"/>
    </source>
</evidence>
<proteinExistence type="predicted"/>